<protein>
    <recommendedName>
        <fullName evidence="1">Dynein heavy chain coiled coil stalk domain-containing protein</fullName>
    </recommendedName>
</protein>
<dbReference type="AlphaFoldDB" id="A0A9P0EHH5"/>
<dbReference type="InterPro" id="IPR024743">
    <property type="entry name" value="Dynein_HC_stalk"/>
</dbReference>
<accession>A0A9P0EHH5</accession>
<evidence type="ECO:0000259" key="1">
    <source>
        <dbReference type="Pfam" id="PF12777"/>
    </source>
</evidence>
<dbReference type="OrthoDB" id="424310at2759"/>
<evidence type="ECO:0000313" key="3">
    <source>
        <dbReference type="Proteomes" id="UP001152798"/>
    </source>
</evidence>
<dbReference type="GO" id="GO:0007018">
    <property type="term" value="P:microtubule-based movement"/>
    <property type="evidence" value="ECO:0007669"/>
    <property type="project" value="InterPro"/>
</dbReference>
<dbReference type="GO" id="GO:0051959">
    <property type="term" value="F:dynein light intermediate chain binding"/>
    <property type="evidence" value="ECO:0007669"/>
    <property type="project" value="InterPro"/>
</dbReference>
<dbReference type="GO" id="GO:0030286">
    <property type="term" value="C:dynein complex"/>
    <property type="evidence" value="ECO:0007669"/>
    <property type="project" value="InterPro"/>
</dbReference>
<gene>
    <name evidence="2" type="ORF">NEZAVI_LOCUS4677</name>
</gene>
<sequence>MESRWRLTVSFNTSHSLASSRVLVDGFDSTAEPHQYPLMVEVMQKDLESLQPALKKAAEETLKMLKVIETETFEVEKASERVRSDEEIANEQAMSAMGLKTECENDLALAIPILEDAVAALNTLKPADITLVKSMKNPPETVKLVLAAVCVMKGIKPDRLPDPKNPGRKINDYWGPSKRLLGDMSFLQQLKDYDKDNIPSNIMKAVRTQYLNHKDFKPRVVAKASSAAEGLCKWVIALDKYDVVVKV</sequence>
<keyword evidence="3" id="KW-1185">Reference proteome</keyword>
<organism evidence="2 3">
    <name type="scientific">Nezara viridula</name>
    <name type="common">Southern green stink bug</name>
    <name type="synonym">Cimex viridulus</name>
    <dbReference type="NCBI Taxonomy" id="85310"/>
    <lineage>
        <taxon>Eukaryota</taxon>
        <taxon>Metazoa</taxon>
        <taxon>Ecdysozoa</taxon>
        <taxon>Arthropoda</taxon>
        <taxon>Hexapoda</taxon>
        <taxon>Insecta</taxon>
        <taxon>Pterygota</taxon>
        <taxon>Neoptera</taxon>
        <taxon>Paraneoptera</taxon>
        <taxon>Hemiptera</taxon>
        <taxon>Heteroptera</taxon>
        <taxon>Panheteroptera</taxon>
        <taxon>Pentatomomorpha</taxon>
        <taxon>Pentatomoidea</taxon>
        <taxon>Pentatomidae</taxon>
        <taxon>Pentatominae</taxon>
        <taxon>Nezara</taxon>
    </lineage>
</organism>
<dbReference type="PANTHER" id="PTHR45703:SF1">
    <property type="entry name" value="DYNEINS HEAVY CHAIN"/>
    <property type="match status" value="1"/>
</dbReference>
<dbReference type="Gene3D" id="1.20.920.20">
    <property type="match status" value="1"/>
</dbReference>
<dbReference type="Pfam" id="PF12777">
    <property type="entry name" value="MT"/>
    <property type="match status" value="1"/>
</dbReference>
<proteinExistence type="predicted"/>
<dbReference type="Proteomes" id="UP001152798">
    <property type="component" value="Chromosome 2"/>
</dbReference>
<name>A0A9P0EHH5_NEZVI</name>
<feature type="domain" description="Dynein heavy chain coiled coil stalk" evidence="1">
    <location>
        <begin position="50"/>
        <end position="241"/>
    </location>
</feature>
<dbReference type="PANTHER" id="PTHR45703">
    <property type="entry name" value="DYNEIN HEAVY CHAIN"/>
    <property type="match status" value="1"/>
</dbReference>
<evidence type="ECO:0000313" key="2">
    <source>
        <dbReference type="EMBL" id="CAH1394131.1"/>
    </source>
</evidence>
<reference evidence="2" key="1">
    <citation type="submission" date="2022-01" db="EMBL/GenBank/DDBJ databases">
        <authorList>
            <person name="King R."/>
        </authorList>
    </citation>
    <scope>NUCLEOTIDE SEQUENCE</scope>
</reference>
<dbReference type="GO" id="GO:0045505">
    <property type="term" value="F:dynein intermediate chain binding"/>
    <property type="evidence" value="ECO:0007669"/>
    <property type="project" value="InterPro"/>
</dbReference>
<dbReference type="EMBL" id="OV725078">
    <property type="protein sequence ID" value="CAH1394131.1"/>
    <property type="molecule type" value="Genomic_DNA"/>
</dbReference>
<dbReference type="InterPro" id="IPR026983">
    <property type="entry name" value="DHC"/>
</dbReference>